<dbReference type="InterPro" id="IPR001585">
    <property type="entry name" value="TAL/FSA"/>
</dbReference>
<keyword evidence="3" id="KW-0808">Transferase</keyword>
<dbReference type="GO" id="GO:0005737">
    <property type="term" value="C:cytoplasm"/>
    <property type="evidence" value="ECO:0007669"/>
    <property type="project" value="UniProtKB-SubCell"/>
</dbReference>
<keyword evidence="4" id="KW-1185">Reference proteome</keyword>
<dbReference type="AlphaFoldDB" id="A0A4V1EG06"/>
<dbReference type="InterPro" id="IPR033919">
    <property type="entry name" value="TSA/FSA_arc/bac"/>
</dbReference>
<evidence type="ECO:0000256" key="2">
    <source>
        <dbReference type="ARBA" id="ARBA00023270"/>
    </source>
</evidence>
<dbReference type="EC" id="2.2.1.2" evidence="3"/>
<dbReference type="CDD" id="cd00956">
    <property type="entry name" value="Transaldolase_FSA"/>
    <property type="match status" value="1"/>
</dbReference>
<name>A0A4V1EG06_9FIRM</name>
<dbReference type="GO" id="GO:0016832">
    <property type="term" value="F:aldehyde-lyase activity"/>
    <property type="evidence" value="ECO:0007669"/>
    <property type="project" value="InterPro"/>
</dbReference>
<reference evidence="3 4" key="1">
    <citation type="submission" date="2019-05" db="EMBL/GenBank/DDBJ databases">
        <title>Complete genome sequencing of Anaerostipes rhamnosivorans.</title>
        <authorList>
            <person name="Bui T.P.N."/>
            <person name="de Vos W.M."/>
        </authorList>
    </citation>
    <scope>NUCLEOTIDE SEQUENCE [LARGE SCALE GENOMIC DNA]</scope>
    <source>
        <strain evidence="3 4">1y2</strain>
    </source>
</reference>
<accession>A0A4V1EG06</accession>
<dbReference type="Gene3D" id="3.20.20.70">
    <property type="entry name" value="Aldolase class I"/>
    <property type="match status" value="1"/>
</dbReference>
<sequence length="225" mass="25116">MEFLFDTANIEEIKEYSHFYPITGVTSNPSILKKEGKIDFFRHFREIRELIGEDKTLHIQVTAKDAETMAAEGRTIREKIDHKVFIKIPTTEEGLKAMRMLKAEGAGITATAIYTKIQGYLAMEAGADFIAPYFNRMENMDIDSKNTISCFAKQIERYGYKTKILAASFKNIAQVNAAFEAGAQAATVQPGLLHDVLGMAAIGKAVDDFDTDWRAAFGDLDITQL</sequence>
<keyword evidence="2" id="KW-0704">Schiff base</keyword>
<evidence type="ECO:0000256" key="1">
    <source>
        <dbReference type="ARBA" id="ARBA00004496"/>
    </source>
</evidence>
<dbReference type="GO" id="GO:0005975">
    <property type="term" value="P:carbohydrate metabolic process"/>
    <property type="evidence" value="ECO:0007669"/>
    <property type="project" value="InterPro"/>
</dbReference>
<dbReference type="EMBL" id="CP040058">
    <property type="protein sequence ID" value="QCP34410.1"/>
    <property type="molecule type" value="Genomic_DNA"/>
</dbReference>
<dbReference type="GO" id="GO:0004801">
    <property type="term" value="F:transaldolase activity"/>
    <property type="evidence" value="ECO:0007669"/>
    <property type="project" value="UniProtKB-EC"/>
</dbReference>
<dbReference type="Pfam" id="PF00923">
    <property type="entry name" value="TAL_FSA"/>
    <property type="match status" value="1"/>
</dbReference>
<dbReference type="PANTHER" id="PTHR10683">
    <property type="entry name" value="TRANSALDOLASE"/>
    <property type="match status" value="1"/>
</dbReference>
<dbReference type="InterPro" id="IPR018225">
    <property type="entry name" value="Transaldolase_AS"/>
</dbReference>
<dbReference type="PROSITE" id="PS00958">
    <property type="entry name" value="TRANSALDOLASE_2"/>
    <property type="match status" value="1"/>
</dbReference>
<dbReference type="PANTHER" id="PTHR10683:SF28">
    <property type="entry name" value="TRANSALDOLASE C"/>
    <property type="match status" value="1"/>
</dbReference>
<dbReference type="OrthoDB" id="9807051at2"/>
<dbReference type="KEGG" id="arf:AR1Y2_0956"/>
<proteinExistence type="predicted"/>
<dbReference type="PROSITE" id="PS01054">
    <property type="entry name" value="TRANSALDOLASE_1"/>
    <property type="match status" value="1"/>
</dbReference>
<gene>
    <name evidence="3" type="ORF">AR1Y2_0956</name>
</gene>
<comment type="subcellular location">
    <subcellularLocation>
        <location evidence="1">Cytoplasm</location>
    </subcellularLocation>
</comment>
<dbReference type="RefSeq" id="WP_137327949.1">
    <property type="nucleotide sequence ID" value="NZ_CP040058.1"/>
</dbReference>
<dbReference type="InterPro" id="IPR013785">
    <property type="entry name" value="Aldolase_TIM"/>
</dbReference>
<dbReference type="Proteomes" id="UP000298653">
    <property type="component" value="Chromosome"/>
</dbReference>
<evidence type="ECO:0000313" key="3">
    <source>
        <dbReference type="EMBL" id="QCP34410.1"/>
    </source>
</evidence>
<dbReference type="SUPFAM" id="SSF51569">
    <property type="entry name" value="Aldolase"/>
    <property type="match status" value="1"/>
</dbReference>
<protein>
    <submittedName>
        <fullName evidence="3">Transaldolase</fullName>
        <ecNumber evidence="3">2.2.1.2</ecNumber>
    </submittedName>
</protein>
<evidence type="ECO:0000313" key="4">
    <source>
        <dbReference type="Proteomes" id="UP000298653"/>
    </source>
</evidence>
<dbReference type="NCBIfam" id="NF009299">
    <property type="entry name" value="PRK12656.1"/>
    <property type="match status" value="1"/>
</dbReference>
<organism evidence="3 4">
    <name type="scientific">Anaerostipes rhamnosivorans</name>
    <dbReference type="NCBI Taxonomy" id="1229621"/>
    <lineage>
        <taxon>Bacteria</taxon>
        <taxon>Bacillati</taxon>
        <taxon>Bacillota</taxon>
        <taxon>Clostridia</taxon>
        <taxon>Lachnospirales</taxon>
        <taxon>Lachnospiraceae</taxon>
        <taxon>Anaerostipes</taxon>
    </lineage>
</organism>